<dbReference type="RefSeq" id="WP_367994590.1">
    <property type="nucleotide sequence ID" value="NZ_JBFPJR010000023.1"/>
</dbReference>
<proteinExistence type="predicted"/>
<protein>
    <recommendedName>
        <fullName evidence="3">Restriction endonuclease</fullName>
    </recommendedName>
</protein>
<evidence type="ECO:0008006" key="3">
    <source>
        <dbReference type="Google" id="ProtNLM"/>
    </source>
</evidence>
<organism evidence="1 2">
    <name type="scientific">Nocardioides eburneus</name>
    <dbReference type="NCBI Taxonomy" id="3231482"/>
    <lineage>
        <taxon>Bacteria</taxon>
        <taxon>Bacillati</taxon>
        <taxon>Actinomycetota</taxon>
        <taxon>Actinomycetes</taxon>
        <taxon>Propionibacteriales</taxon>
        <taxon>Nocardioidaceae</taxon>
        <taxon>Nocardioides</taxon>
    </lineage>
</organism>
<name>A0ABV3T0A2_9ACTN</name>
<dbReference type="Proteomes" id="UP001556631">
    <property type="component" value="Unassembled WGS sequence"/>
</dbReference>
<sequence>MRETTYSRLLLDAIVPTRDPRLARAVTDGLLESVVRGPLRDAPTMGDLHAWTVNGPPAPDGALGFGDDTAAIALEVKRAHSETRSNATNWHARVNLRTLCHTHGAKDDISRLVYDAYLADTEPRLDAPHFDPDCCGTATHCGDSGDMWKVARGTGMHYPVVHQADTYAATTRWIPAGLAASSPRDFAFLLISPSGESTRKFLDGLVSEKVWSVASLPLALDCWAACQDEVPAMGRLIAATRAFLPNRADA</sequence>
<keyword evidence="2" id="KW-1185">Reference proteome</keyword>
<accession>A0ABV3T0A2</accession>
<evidence type="ECO:0000313" key="1">
    <source>
        <dbReference type="EMBL" id="MEX0428619.1"/>
    </source>
</evidence>
<gene>
    <name evidence="1" type="ORF">AB3X52_13390</name>
</gene>
<evidence type="ECO:0000313" key="2">
    <source>
        <dbReference type="Proteomes" id="UP001556631"/>
    </source>
</evidence>
<reference evidence="1 2" key="1">
    <citation type="submission" date="2024-07" db="EMBL/GenBank/DDBJ databases">
        <authorList>
            <person name="Lee S."/>
            <person name="Kang M."/>
        </authorList>
    </citation>
    <scope>NUCLEOTIDE SEQUENCE [LARGE SCALE GENOMIC DNA]</scope>
    <source>
        <strain evidence="1 2">DS6</strain>
    </source>
</reference>
<dbReference type="EMBL" id="JBFPJR010000023">
    <property type="protein sequence ID" value="MEX0428619.1"/>
    <property type="molecule type" value="Genomic_DNA"/>
</dbReference>
<comment type="caution">
    <text evidence="1">The sequence shown here is derived from an EMBL/GenBank/DDBJ whole genome shotgun (WGS) entry which is preliminary data.</text>
</comment>